<keyword evidence="3 9" id="KW-1134">Transmembrane beta strand</keyword>
<keyword evidence="12" id="KW-1185">Reference proteome</keyword>
<dbReference type="PANTHER" id="PTHR30203">
    <property type="entry name" value="OUTER MEMBRANE CATION EFFLUX PROTEIN"/>
    <property type="match status" value="1"/>
</dbReference>
<reference evidence="11 13" key="2">
    <citation type="submission" date="2019-06" db="EMBL/GenBank/DDBJ databases">
        <title>Pseudomonas bimorpha sp. nov. isolated from bovine raw milk and skim milk concentrate.</title>
        <authorList>
            <person name="Hofmann K."/>
            <person name="Huptas C."/>
            <person name="Doll E."/>
            <person name="Scherer S."/>
            <person name="Wenning M."/>
        </authorList>
    </citation>
    <scope>NUCLEOTIDE SEQUENCE [LARGE SCALE GENOMIC DNA]</scope>
    <source>
        <strain evidence="11 13">DSM 17515</strain>
    </source>
</reference>
<keyword evidence="5 9" id="KW-0472">Membrane</keyword>
<dbReference type="Proteomes" id="UP000198740">
    <property type="component" value="Unassembled WGS sequence"/>
</dbReference>
<dbReference type="OrthoDB" id="9770517at2"/>
<keyword evidence="8 9" id="KW-0449">Lipoprotein</keyword>
<dbReference type="Proteomes" id="UP000317267">
    <property type="component" value="Unassembled WGS sequence"/>
</dbReference>
<protein>
    <submittedName>
        <fullName evidence="11">Efflux transporter outer membrane subunit</fullName>
    </submittedName>
    <submittedName>
        <fullName evidence="10">Outer membrane protein, multidrug efflux system</fullName>
    </submittedName>
</protein>
<keyword evidence="4 9" id="KW-0812">Transmembrane</keyword>
<dbReference type="PROSITE" id="PS51257">
    <property type="entry name" value="PROKAR_LIPOPROTEIN"/>
    <property type="match status" value="1"/>
</dbReference>
<reference evidence="10 12" key="1">
    <citation type="submission" date="2016-10" db="EMBL/GenBank/DDBJ databases">
        <authorList>
            <person name="Varghese N."/>
            <person name="Submissions S."/>
        </authorList>
    </citation>
    <scope>NUCLEOTIDE SEQUENCE [LARGE SCALE GENOMIC DNA]</scope>
    <source>
        <strain evidence="10 12">BS2976</strain>
    </source>
</reference>
<evidence type="ECO:0000256" key="2">
    <source>
        <dbReference type="ARBA" id="ARBA00007613"/>
    </source>
</evidence>
<keyword evidence="6 9" id="KW-0564">Palmitate</keyword>
<comment type="similarity">
    <text evidence="2 9">Belongs to the outer membrane factor (OMF) (TC 1.B.17) family.</text>
</comment>
<dbReference type="Gene3D" id="1.20.1600.10">
    <property type="entry name" value="Outer membrane efflux proteins (OEP)"/>
    <property type="match status" value="1"/>
</dbReference>
<dbReference type="GO" id="GO:0015562">
    <property type="term" value="F:efflux transmembrane transporter activity"/>
    <property type="evidence" value="ECO:0007669"/>
    <property type="project" value="InterPro"/>
</dbReference>
<dbReference type="Gene3D" id="2.20.200.10">
    <property type="entry name" value="Outer membrane efflux proteins (OEP)"/>
    <property type="match status" value="1"/>
</dbReference>
<evidence type="ECO:0000313" key="12">
    <source>
        <dbReference type="Proteomes" id="UP000198740"/>
    </source>
</evidence>
<evidence type="ECO:0000256" key="4">
    <source>
        <dbReference type="ARBA" id="ARBA00022692"/>
    </source>
</evidence>
<dbReference type="NCBIfam" id="TIGR01845">
    <property type="entry name" value="outer_NodT"/>
    <property type="match status" value="1"/>
</dbReference>
<keyword evidence="7" id="KW-0998">Cell outer membrane</keyword>
<evidence type="ECO:0000256" key="6">
    <source>
        <dbReference type="ARBA" id="ARBA00023139"/>
    </source>
</evidence>
<comment type="subcellular location">
    <subcellularLocation>
        <location evidence="1 9">Cell outer membrane</location>
        <topology evidence="1 9">Lipid-anchor</topology>
    </subcellularLocation>
</comment>
<evidence type="ECO:0000256" key="5">
    <source>
        <dbReference type="ARBA" id="ARBA00023136"/>
    </source>
</evidence>
<proteinExistence type="inferred from homology"/>
<evidence type="ECO:0000256" key="3">
    <source>
        <dbReference type="ARBA" id="ARBA00022452"/>
    </source>
</evidence>
<dbReference type="InterPro" id="IPR010131">
    <property type="entry name" value="MdtP/NodT-like"/>
</dbReference>
<dbReference type="InterPro" id="IPR003423">
    <property type="entry name" value="OMP_efflux"/>
</dbReference>
<dbReference type="RefSeq" id="WP_090407838.1">
    <property type="nucleotide sequence ID" value="NZ_FNKM01000002.1"/>
</dbReference>
<evidence type="ECO:0000256" key="8">
    <source>
        <dbReference type="ARBA" id="ARBA00023288"/>
    </source>
</evidence>
<gene>
    <name evidence="11" type="ORF">FIV39_19500</name>
    <name evidence="10" type="ORF">SAMN04490186_5819</name>
</gene>
<dbReference type="GO" id="GO:0009279">
    <property type="term" value="C:cell outer membrane"/>
    <property type="evidence" value="ECO:0007669"/>
    <property type="project" value="UniProtKB-SubCell"/>
</dbReference>
<evidence type="ECO:0000313" key="10">
    <source>
        <dbReference type="EMBL" id="SDR38008.1"/>
    </source>
</evidence>
<evidence type="ECO:0000256" key="7">
    <source>
        <dbReference type="ARBA" id="ARBA00023237"/>
    </source>
</evidence>
<evidence type="ECO:0000313" key="11">
    <source>
        <dbReference type="EMBL" id="TWR64372.1"/>
    </source>
</evidence>
<dbReference type="EMBL" id="VFES01000012">
    <property type="protein sequence ID" value="TWR64372.1"/>
    <property type="molecule type" value="Genomic_DNA"/>
</dbReference>
<dbReference type="Pfam" id="PF02321">
    <property type="entry name" value="OEP"/>
    <property type="match status" value="2"/>
</dbReference>
<dbReference type="PANTHER" id="PTHR30203:SF32">
    <property type="entry name" value="CATION EFFLUX SYSTEM PROTEIN CUSC"/>
    <property type="match status" value="1"/>
</dbReference>
<sequence>MKAWTGLLTLGLAGCSLTPDYQAPALPVAAHWRDHPTEIEAKALSEWHEVFSDPQLYALITQALQHNRNLHVAILRIEEARAQHGIQRAGQWPAVGLNGSTERKQVSALDSPDGQRHILERGQVGLGITAFELDLWGRLAALKDAAGHSFVATQEDARSVQISLIAEVASHYYKALALLKMRDQHQQLLTMAHAARRMMTTRYEAGLVSELQDRQADSWLQNLQRQSAETNRELNLTLHNLEYLAGNPLDQSRLLSAAWRDGSVILPVSPGLASQLLTRRPDIRAAEARLRALDANIGAARSAFLPSISLTALLGFSSPQLGQLFSGDARSWSFSPQLGVPLFDMGKRLAQLDVAKAQRESAVAHYQLTVQQAFREVADALGSAEPLQIRLDAQERTVANELRRVELANLLLNEGLNSYLEVVDAQRRLSSAQQDLITVRLLQINNRISLYKSLGGGWS</sequence>
<dbReference type="AlphaFoldDB" id="A0A1H1IKW2"/>
<name>A0A1H1IKW2_9PSED</name>
<dbReference type="EMBL" id="FNKM01000002">
    <property type="protein sequence ID" value="SDR38008.1"/>
    <property type="molecule type" value="Genomic_DNA"/>
</dbReference>
<comment type="caution">
    <text evidence="11">The sequence shown here is derived from an EMBL/GenBank/DDBJ whole genome shotgun (WGS) entry which is preliminary data.</text>
</comment>
<evidence type="ECO:0000256" key="9">
    <source>
        <dbReference type="RuleBase" id="RU362097"/>
    </source>
</evidence>
<evidence type="ECO:0000313" key="13">
    <source>
        <dbReference type="Proteomes" id="UP000317267"/>
    </source>
</evidence>
<dbReference type="SUPFAM" id="SSF56954">
    <property type="entry name" value="Outer membrane efflux proteins (OEP)"/>
    <property type="match status" value="1"/>
</dbReference>
<evidence type="ECO:0000256" key="1">
    <source>
        <dbReference type="ARBA" id="ARBA00004459"/>
    </source>
</evidence>
<organism evidence="11 13">
    <name type="scientific">Pseudomonas grimontii</name>
    <dbReference type="NCBI Taxonomy" id="129847"/>
    <lineage>
        <taxon>Bacteria</taxon>
        <taxon>Pseudomonadati</taxon>
        <taxon>Pseudomonadota</taxon>
        <taxon>Gammaproteobacteria</taxon>
        <taxon>Pseudomonadales</taxon>
        <taxon>Pseudomonadaceae</taxon>
        <taxon>Pseudomonas</taxon>
    </lineage>
</organism>
<accession>A0A1H1IKW2</accession>